<organism evidence="10 11">
    <name type="scientific">Peptoniphilus lacrimalis</name>
    <dbReference type="NCBI Taxonomy" id="33031"/>
    <lineage>
        <taxon>Bacteria</taxon>
        <taxon>Bacillati</taxon>
        <taxon>Bacillota</taxon>
        <taxon>Tissierellia</taxon>
        <taxon>Tissierellales</taxon>
        <taxon>Peptoniphilaceae</taxon>
        <taxon>Peptoniphilus</taxon>
    </lineage>
</organism>
<feature type="transmembrane region" description="Helical" evidence="9">
    <location>
        <begin position="98"/>
        <end position="119"/>
    </location>
</feature>
<dbReference type="Proteomes" id="UP000255517">
    <property type="component" value="Unassembled WGS sequence"/>
</dbReference>
<dbReference type="PROSITE" id="PS00873">
    <property type="entry name" value="NA_ALANINE_SYMP"/>
    <property type="match status" value="1"/>
</dbReference>
<dbReference type="Pfam" id="PF01235">
    <property type="entry name" value="Na_Ala_symp"/>
    <property type="match status" value="1"/>
</dbReference>
<evidence type="ECO:0000256" key="6">
    <source>
        <dbReference type="ARBA" id="ARBA00022847"/>
    </source>
</evidence>
<dbReference type="Gene3D" id="1.20.1740.10">
    <property type="entry name" value="Amino acid/polyamine transporter I"/>
    <property type="match status" value="1"/>
</dbReference>
<evidence type="ECO:0000256" key="9">
    <source>
        <dbReference type="RuleBase" id="RU363064"/>
    </source>
</evidence>
<comment type="similarity">
    <text evidence="2 9">Belongs to the alanine or glycine:cation symporter (AGCS) (TC 2.A.25) family.</text>
</comment>
<evidence type="ECO:0000313" key="10">
    <source>
        <dbReference type="EMBL" id="SUB57579.1"/>
    </source>
</evidence>
<dbReference type="STRING" id="1122949.GCA_000378725_01568"/>
<comment type="subcellular location">
    <subcellularLocation>
        <location evidence="1 9">Cell membrane</location>
        <topology evidence="1 9">Multi-pass membrane protein</topology>
    </subcellularLocation>
</comment>
<name>A0A379C645_9FIRM</name>
<dbReference type="RefSeq" id="WP_019035204.1">
    <property type="nucleotide sequence ID" value="NZ_UGSZ01000001.1"/>
</dbReference>
<feature type="transmembrane region" description="Helical" evidence="9">
    <location>
        <begin position="68"/>
        <end position="92"/>
    </location>
</feature>
<dbReference type="PANTHER" id="PTHR30330:SF14">
    <property type="entry name" value="SODIUM_AMINO ACID (ALANINE) SYMPORTER"/>
    <property type="match status" value="1"/>
</dbReference>
<gene>
    <name evidence="10" type="ORF">NCTC13149_01424</name>
</gene>
<dbReference type="PANTHER" id="PTHR30330">
    <property type="entry name" value="AGSS FAMILY TRANSPORTER, SODIUM-ALANINE"/>
    <property type="match status" value="1"/>
</dbReference>
<dbReference type="AlphaFoldDB" id="A0A379C645"/>
<keyword evidence="5 9" id="KW-0812">Transmembrane</keyword>
<feature type="transmembrane region" description="Helical" evidence="9">
    <location>
        <begin position="20"/>
        <end position="37"/>
    </location>
</feature>
<evidence type="ECO:0000256" key="5">
    <source>
        <dbReference type="ARBA" id="ARBA00022692"/>
    </source>
</evidence>
<dbReference type="EMBL" id="UGSZ01000001">
    <property type="protein sequence ID" value="SUB57579.1"/>
    <property type="molecule type" value="Genomic_DNA"/>
</dbReference>
<protein>
    <submittedName>
        <fullName evidence="10">Na+/alanine symporter</fullName>
    </submittedName>
</protein>
<keyword evidence="3 9" id="KW-0813">Transport</keyword>
<dbReference type="GO" id="GO:0005886">
    <property type="term" value="C:plasma membrane"/>
    <property type="evidence" value="ECO:0007669"/>
    <property type="project" value="UniProtKB-SubCell"/>
</dbReference>
<dbReference type="OrthoDB" id="9804874at2"/>
<feature type="transmembrane region" description="Helical" evidence="9">
    <location>
        <begin position="219"/>
        <end position="239"/>
    </location>
</feature>
<feature type="transmembrane region" description="Helical" evidence="9">
    <location>
        <begin position="423"/>
        <end position="440"/>
    </location>
</feature>
<feature type="transmembrane region" description="Helical" evidence="9">
    <location>
        <begin position="393"/>
        <end position="411"/>
    </location>
</feature>
<evidence type="ECO:0000256" key="4">
    <source>
        <dbReference type="ARBA" id="ARBA00022475"/>
    </source>
</evidence>
<evidence type="ECO:0000256" key="3">
    <source>
        <dbReference type="ARBA" id="ARBA00022448"/>
    </source>
</evidence>
<dbReference type="GO" id="GO:0005283">
    <property type="term" value="F:amino acid:sodium symporter activity"/>
    <property type="evidence" value="ECO:0007669"/>
    <property type="project" value="InterPro"/>
</dbReference>
<reference evidence="10 11" key="1">
    <citation type="submission" date="2018-06" db="EMBL/GenBank/DDBJ databases">
        <authorList>
            <consortium name="Pathogen Informatics"/>
            <person name="Doyle S."/>
        </authorList>
    </citation>
    <scope>NUCLEOTIDE SEQUENCE [LARGE SCALE GENOMIC DNA]</scope>
    <source>
        <strain evidence="10 11">NCTC13149</strain>
    </source>
</reference>
<evidence type="ECO:0000256" key="1">
    <source>
        <dbReference type="ARBA" id="ARBA00004651"/>
    </source>
</evidence>
<evidence type="ECO:0000256" key="2">
    <source>
        <dbReference type="ARBA" id="ARBA00009261"/>
    </source>
</evidence>
<keyword evidence="4 9" id="KW-1003">Cell membrane</keyword>
<dbReference type="PRINTS" id="PR00175">
    <property type="entry name" value="NAALASMPORT"/>
</dbReference>
<keyword evidence="6 9" id="KW-0769">Symport</keyword>
<keyword evidence="7 9" id="KW-1133">Transmembrane helix</keyword>
<feature type="transmembrane region" description="Helical" evidence="9">
    <location>
        <begin position="361"/>
        <end position="381"/>
    </location>
</feature>
<feature type="transmembrane region" description="Helical" evidence="9">
    <location>
        <begin position="186"/>
        <end position="207"/>
    </location>
</feature>
<dbReference type="FunFam" id="1.20.1740.10:FF:000004">
    <property type="entry name" value="Sodium:alanine symporter family protein"/>
    <property type="match status" value="1"/>
</dbReference>
<dbReference type="InterPro" id="IPR001463">
    <property type="entry name" value="Na/Ala_symport"/>
</dbReference>
<sequence length="468" mass="50890">MLDLTNIVKNINSILWGPPMMIILLGFGIFSTIYLGFPQLKRLPIGFKSTFGGIFNKKKTKKGSMSSFQALATAVAAQVGTGNIGGVAAAISMGGPGAVFWMWMTAIFGMSTISVEAILAQKYRRRRNGDLVGGPAYYLSQGLKNKGFENLGKFLATTFAVLIVVALGFVGNMVQSNSISLALAEAFNMPAIIIGFVISVFAAFIFIGGMGRIAKFAETVVPFMAVIYLLGSIVVMVRFSNMIGPTFKAIFEGAFSSKALLGGATGIAVKTAIRYGIARGLFSNEAGMGSTPNSHAVAHVDHPVIQGCVAMIGVFVDTMLVCTATSVVVIATKTYQIDSLQSVMITMEAFKIAFGKVGSSFLAISLTFFAFTTLVGWYYFGESNIKFLFKKKVYLRIYQFLVLLFIILGSVLKIELVWEMADMFNGLMVIPNIIGLFILLKEVKKIYRDFDIRNNNGEILSYNYLYED</sequence>
<accession>A0A379C645</accession>
<evidence type="ECO:0000313" key="11">
    <source>
        <dbReference type="Proteomes" id="UP000255517"/>
    </source>
</evidence>
<dbReference type="NCBIfam" id="TIGR00835">
    <property type="entry name" value="agcS"/>
    <property type="match status" value="1"/>
</dbReference>
<keyword evidence="8 9" id="KW-0472">Membrane</keyword>
<proteinExistence type="inferred from homology"/>
<feature type="transmembrane region" description="Helical" evidence="9">
    <location>
        <begin position="154"/>
        <end position="174"/>
    </location>
</feature>
<evidence type="ECO:0000256" key="8">
    <source>
        <dbReference type="ARBA" id="ARBA00023136"/>
    </source>
</evidence>
<evidence type="ECO:0000256" key="7">
    <source>
        <dbReference type="ARBA" id="ARBA00022989"/>
    </source>
</evidence>